<evidence type="ECO:0000256" key="6">
    <source>
        <dbReference type="PROSITE-ProRule" id="PRU00169"/>
    </source>
</evidence>
<keyword evidence="4" id="KW-0805">Transcription regulation</keyword>
<dbReference type="InterPro" id="IPR002197">
    <property type="entry name" value="HTH_Fis"/>
</dbReference>
<keyword evidence="5" id="KW-0804">Transcription</keyword>
<dbReference type="InterPro" id="IPR025662">
    <property type="entry name" value="Sigma_54_int_dom_ATP-bd_1"/>
</dbReference>
<dbReference type="Gene3D" id="3.40.50.2300">
    <property type="match status" value="1"/>
</dbReference>
<dbReference type="PANTHER" id="PTHR32071">
    <property type="entry name" value="TRANSCRIPTIONAL REGULATORY PROTEIN"/>
    <property type="match status" value="1"/>
</dbReference>
<dbReference type="PROSITE" id="PS50045">
    <property type="entry name" value="SIGMA54_INTERACT_4"/>
    <property type="match status" value="1"/>
</dbReference>
<dbReference type="Gene3D" id="1.10.10.60">
    <property type="entry name" value="Homeodomain-like"/>
    <property type="match status" value="1"/>
</dbReference>
<protein>
    <submittedName>
        <fullName evidence="9">Sigma-54-dependent Fis family transcriptional regulator</fullName>
    </submittedName>
</protein>
<evidence type="ECO:0000256" key="3">
    <source>
        <dbReference type="ARBA" id="ARBA00023012"/>
    </source>
</evidence>
<evidence type="ECO:0000313" key="10">
    <source>
        <dbReference type="Proteomes" id="UP000732399"/>
    </source>
</evidence>
<dbReference type="SUPFAM" id="SSF46689">
    <property type="entry name" value="Homeodomain-like"/>
    <property type="match status" value="1"/>
</dbReference>
<keyword evidence="6" id="KW-0597">Phosphoprotein</keyword>
<dbReference type="PANTHER" id="PTHR32071:SF57">
    <property type="entry name" value="C4-DICARBOXYLATE TRANSPORT TRANSCRIPTIONAL REGULATORY PROTEIN DCTD"/>
    <property type="match status" value="1"/>
</dbReference>
<dbReference type="Proteomes" id="UP000732399">
    <property type="component" value="Unassembled WGS sequence"/>
</dbReference>
<dbReference type="PROSITE" id="PS50110">
    <property type="entry name" value="RESPONSE_REGULATORY"/>
    <property type="match status" value="1"/>
</dbReference>
<keyword evidence="10" id="KW-1185">Reference proteome</keyword>
<dbReference type="PROSITE" id="PS00675">
    <property type="entry name" value="SIGMA54_INTERACT_1"/>
    <property type="match status" value="1"/>
</dbReference>
<evidence type="ECO:0000256" key="1">
    <source>
        <dbReference type="ARBA" id="ARBA00022741"/>
    </source>
</evidence>
<reference evidence="9 10" key="1">
    <citation type="submission" date="2020-03" db="EMBL/GenBank/DDBJ databases">
        <authorList>
            <person name="Wang L."/>
            <person name="He N."/>
            <person name="Li Y."/>
            <person name="Fang Y."/>
            <person name="Zhang F."/>
        </authorList>
    </citation>
    <scope>NUCLEOTIDE SEQUENCE [LARGE SCALE GENOMIC DNA]</scope>
    <source>
        <strain evidence="9 10">36D10-4-7</strain>
    </source>
</reference>
<evidence type="ECO:0000256" key="4">
    <source>
        <dbReference type="ARBA" id="ARBA00023015"/>
    </source>
</evidence>
<keyword evidence="3" id="KW-0902">Two-component regulatory system</keyword>
<proteinExistence type="predicted"/>
<evidence type="ECO:0000313" key="9">
    <source>
        <dbReference type="EMBL" id="NJR80541.1"/>
    </source>
</evidence>
<evidence type="ECO:0000256" key="5">
    <source>
        <dbReference type="ARBA" id="ARBA00023163"/>
    </source>
</evidence>
<dbReference type="Gene3D" id="1.10.8.60">
    <property type="match status" value="1"/>
</dbReference>
<dbReference type="RefSeq" id="WP_168136094.1">
    <property type="nucleotide sequence ID" value="NZ_JAAVJH010000021.1"/>
</dbReference>
<dbReference type="InterPro" id="IPR002078">
    <property type="entry name" value="Sigma_54_int"/>
</dbReference>
<gene>
    <name evidence="9" type="ORF">HBH26_18345</name>
</gene>
<dbReference type="InterPro" id="IPR009057">
    <property type="entry name" value="Homeodomain-like_sf"/>
</dbReference>
<dbReference type="Pfam" id="PF02954">
    <property type="entry name" value="HTH_8"/>
    <property type="match status" value="1"/>
</dbReference>
<evidence type="ECO:0000259" key="8">
    <source>
        <dbReference type="PROSITE" id="PS50110"/>
    </source>
</evidence>
<evidence type="ECO:0000259" key="7">
    <source>
        <dbReference type="PROSITE" id="PS50045"/>
    </source>
</evidence>
<sequence length="423" mass="44956">MNGDPPVALVEDDADLRTATAQLLALAGFAVHPFADGATAAAAIDAGFAGPVVSDVRMPGVSGIELFRLLRARDAELPVILVTGHGDVAMAVDALKAGAWDFLSKPFDGEALVAAVRRAATARALALENRRLRAVAGQEATWVGESAEIARLRAMIPLLADAALDLVIEGETGTGKELFARLVHRAGARGRHRFQPIDCAALPAELAGPALVGRHGPIARAHRGTLFLDHLDRAPAELQHRLALFAERRVVAPDEREPDAVDVRIVAAIGEGGRERILPELYHRLAGVPLRVPPLSERRGDIPLLFAGFVEAAAQRHRRAVPALAEAAHRAARGDWPGNVRELELAAERLVLGLEPAAAGTPGETLPQRVEAFERAAIREAIAAAGGEVARAVALLGIPRETFYYRVKRLGIDLKAERRNAAG</sequence>
<dbReference type="InterPro" id="IPR027417">
    <property type="entry name" value="P-loop_NTPase"/>
</dbReference>
<keyword evidence="2" id="KW-0067">ATP-binding</keyword>
<dbReference type="Gene3D" id="3.40.50.300">
    <property type="entry name" value="P-loop containing nucleotide triphosphate hydrolases"/>
    <property type="match status" value="1"/>
</dbReference>
<keyword evidence="1" id="KW-0547">Nucleotide-binding</keyword>
<organism evidence="9 10">
    <name type="scientific">Sphingomonas corticis</name>
    <dbReference type="NCBI Taxonomy" id="2722791"/>
    <lineage>
        <taxon>Bacteria</taxon>
        <taxon>Pseudomonadati</taxon>
        <taxon>Pseudomonadota</taxon>
        <taxon>Alphaproteobacteria</taxon>
        <taxon>Sphingomonadales</taxon>
        <taxon>Sphingomonadaceae</taxon>
        <taxon>Sphingomonas</taxon>
    </lineage>
</organism>
<dbReference type="EMBL" id="JAAVJH010000021">
    <property type="protein sequence ID" value="NJR80541.1"/>
    <property type="molecule type" value="Genomic_DNA"/>
</dbReference>
<dbReference type="InterPro" id="IPR011006">
    <property type="entry name" value="CheY-like_superfamily"/>
</dbReference>
<dbReference type="InterPro" id="IPR001789">
    <property type="entry name" value="Sig_transdc_resp-reg_receiver"/>
</dbReference>
<feature type="domain" description="Response regulatory" evidence="8">
    <location>
        <begin position="6"/>
        <end position="120"/>
    </location>
</feature>
<dbReference type="Pfam" id="PF00072">
    <property type="entry name" value="Response_reg"/>
    <property type="match status" value="1"/>
</dbReference>
<dbReference type="Pfam" id="PF25601">
    <property type="entry name" value="AAA_lid_14"/>
    <property type="match status" value="1"/>
</dbReference>
<dbReference type="Pfam" id="PF00158">
    <property type="entry name" value="Sigma54_activat"/>
    <property type="match status" value="1"/>
</dbReference>
<evidence type="ECO:0000256" key="2">
    <source>
        <dbReference type="ARBA" id="ARBA00022840"/>
    </source>
</evidence>
<dbReference type="SUPFAM" id="SSF52172">
    <property type="entry name" value="CheY-like"/>
    <property type="match status" value="1"/>
</dbReference>
<dbReference type="InterPro" id="IPR058031">
    <property type="entry name" value="AAA_lid_NorR"/>
</dbReference>
<dbReference type="PRINTS" id="PR01590">
    <property type="entry name" value="HTHFIS"/>
</dbReference>
<dbReference type="SUPFAM" id="SSF52540">
    <property type="entry name" value="P-loop containing nucleoside triphosphate hydrolases"/>
    <property type="match status" value="1"/>
</dbReference>
<feature type="domain" description="Sigma-54 factor interaction" evidence="7">
    <location>
        <begin position="142"/>
        <end position="352"/>
    </location>
</feature>
<name>A0ABX1CRI8_9SPHN</name>
<dbReference type="CDD" id="cd00009">
    <property type="entry name" value="AAA"/>
    <property type="match status" value="1"/>
</dbReference>
<dbReference type="SMART" id="SM00448">
    <property type="entry name" value="REC"/>
    <property type="match status" value="1"/>
</dbReference>
<feature type="modified residue" description="4-aspartylphosphate" evidence="6">
    <location>
        <position position="55"/>
    </location>
</feature>
<comment type="caution">
    <text evidence="9">The sequence shown here is derived from an EMBL/GenBank/DDBJ whole genome shotgun (WGS) entry which is preliminary data.</text>
</comment>
<accession>A0ABX1CRI8</accession>